<comment type="caution">
    <text evidence="1">The sequence shown here is derived from an EMBL/GenBank/DDBJ whole genome shotgun (WGS) entry which is preliminary data.</text>
</comment>
<reference evidence="1 2" key="1">
    <citation type="journal article" date="2014" name="Genome Biol. Evol.">
        <title>Extensive gene acquisition in the extremely psychrophilic bacterial species Psychroflexus torquis and the link to sea-ice ecosystem specialism.</title>
        <authorList>
            <person name="Feng S."/>
            <person name="Powell S.M."/>
            <person name="Wilson R."/>
            <person name="Bowman J.P."/>
        </authorList>
    </citation>
    <scope>NUCLEOTIDE SEQUENCE [LARGE SCALE GENOMIC DNA]</scope>
    <source>
        <strain evidence="1 2">ACAM 44</strain>
    </source>
</reference>
<proteinExistence type="predicted"/>
<dbReference type="Proteomes" id="UP000012317">
    <property type="component" value="Unassembled WGS sequence"/>
</dbReference>
<gene>
    <name evidence="1" type="ORF">pgond44_08747</name>
</gene>
<evidence type="ECO:0000313" key="2">
    <source>
        <dbReference type="Proteomes" id="UP000012317"/>
    </source>
</evidence>
<name>N1WVE9_9FLAO</name>
<evidence type="ECO:0000313" key="1">
    <source>
        <dbReference type="EMBL" id="EMY81084.1"/>
    </source>
</evidence>
<dbReference type="AlphaFoldDB" id="N1WVE9"/>
<dbReference type="RefSeq" id="WP_003440229.1">
    <property type="nucleotide sequence ID" value="NZ_APLF01000008.1"/>
</dbReference>
<accession>N1WVE9</accession>
<organism evidence="1 2">
    <name type="scientific">Psychroflexus gondwanensis ACAM 44</name>
    <dbReference type="NCBI Taxonomy" id="1189619"/>
    <lineage>
        <taxon>Bacteria</taxon>
        <taxon>Pseudomonadati</taxon>
        <taxon>Bacteroidota</taxon>
        <taxon>Flavobacteriia</taxon>
        <taxon>Flavobacteriales</taxon>
        <taxon>Flavobacteriaceae</taxon>
        <taxon>Psychroflexus</taxon>
    </lineage>
</organism>
<dbReference type="EMBL" id="APLF01000008">
    <property type="protein sequence ID" value="EMY81084.1"/>
    <property type="molecule type" value="Genomic_DNA"/>
</dbReference>
<keyword evidence="2" id="KW-1185">Reference proteome</keyword>
<protein>
    <submittedName>
        <fullName evidence="1">Uncharacterized protein</fullName>
    </submittedName>
</protein>
<dbReference type="eggNOG" id="ENOG5033A5K">
    <property type="taxonomic scope" value="Bacteria"/>
</dbReference>
<sequence length="74" mass="8956">MAKLELRGYLPHEDKPEKFEKFRKIASEIYNEIDGHIIFSWEEKFEQFDIIENNTKIDYIDLKNMLGNDSKYLI</sequence>